<evidence type="ECO:0000313" key="2">
    <source>
        <dbReference type="EMBL" id="EOY45659.1"/>
    </source>
</evidence>
<accession>A0A7U9DKJ7</accession>
<feature type="region of interest" description="Disordered" evidence="1">
    <location>
        <begin position="1"/>
        <end position="61"/>
    </location>
</feature>
<evidence type="ECO:0000313" key="3">
    <source>
        <dbReference type="Proteomes" id="UP000014062"/>
    </source>
</evidence>
<gene>
    <name evidence="2" type="ORF">SLI_0941</name>
</gene>
<reference evidence="3" key="1">
    <citation type="journal article" date="2013" name="Genome Biol. Evol.">
        <title>The genome sequence of Streptomyces lividans 66 reveals a novel tRNA-dependent peptide biosynthetic system within a metal-related genomic island.</title>
        <authorList>
            <person name="Cruz-Morales P."/>
            <person name="Vijgenboom E."/>
            <person name="Iruegas-Bocardo F."/>
            <person name="Girard G."/>
            <person name="Yanez-Guerra L.A."/>
            <person name="Ramos-Aboites H.E."/>
            <person name="Pernodet J.L."/>
            <person name="Anne J."/>
            <person name="van Wezel G.P."/>
            <person name="Barona-Gomez F."/>
        </authorList>
    </citation>
    <scope>NUCLEOTIDE SEQUENCE [LARGE SCALE GENOMIC DNA]</scope>
    <source>
        <strain evidence="3">1326</strain>
    </source>
</reference>
<organism evidence="2 3">
    <name type="scientific">Streptomyces lividans 1326</name>
    <dbReference type="NCBI Taxonomy" id="1200984"/>
    <lineage>
        <taxon>Bacteria</taxon>
        <taxon>Bacillati</taxon>
        <taxon>Actinomycetota</taxon>
        <taxon>Actinomycetes</taxon>
        <taxon>Kitasatosporales</taxon>
        <taxon>Streptomycetaceae</taxon>
        <taxon>Streptomyces</taxon>
    </lineage>
</organism>
<feature type="compositionally biased region" description="Low complexity" evidence="1">
    <location>
        <begin position="8"/>
        <end position="22"/>
    </location>
</feature>
<name>A0A7U9DKJ7_STRLI</name>
<protein>
    <submittedName>
        <fullName evidence="2">Uncharacterized protein</fullName>
    </submittedName>
</protein>
<sequence>MTARTYMSAARTGASTSAGSRSDAPARTARDGRSPSPAPPRSAATRRRSTPRRRPTSLPPSWHACWRRRAASDGADAVRSCPSCGRSGSPNDGSLRCSSFHPPARRLFVTFPEMTVHDLIDSLSGCDPNALVRQAVNPFFPMAHRMAQVLQSVDETGRTVVYLAEGRDDGAQLGHLPPEVAIALTWQGPVQAPPRRPRRRAGGN</sequence>
<dbReference type="Proteomes" id="UP000014062">
    <property type="component" value="Chromosome"/>
</dbReference>
<feature type="compositionally biased region" description="Basic residues" evidence="1">
    <location>
        <begin position="44"/>
        <end position="55"/>
    </location>
</feature>
<evidence type="ECO:0000256" key="1">
    <source>
        <dbReference type="SAM" id="MobiDB-lite"/>
    </source>
</evidence>
<dbReference type="AlphaFoldDB" id="A0A7U9DKJ7"/>
<proteinExistence type="predicted"/>
<dbReference type="EMBL" id="CM001889">
    <property type="protein sequence ID" value="EOY45659.1"/>
    <property type="molecule type" value="Genomic_DNA"/>
</dbReference>